<proteinExistence type="predicted"/>
<protein>
    <submittedName>
        <fullName evidence="1">Uncharacterized protein</fullName>
    </submittedName>
</protein>
<dbReference type="STRING" id="287098.SAMN05421665_3237"/>
<sequence>MTAPDLQADHMKLEDTRVTRRYFDKFAKITSHLTKVAATMEAEGRFDRKEIEVMARYLVGLNWTFTALAHKYHFAGRFAHSGKLTFDRHESGFPVYQELLEMANDAQQADRHLNTQPSVGDLKDQMVRVILSEQQIPTKLQYALSQRLYYEELSRGDQFWARNDPQCLWLGNQGDRRRFLVHWAVYDSQVNLPTIYLMELEDTGRVGLPKDQHRWPEAQAHLMAQSLAHLKLLTIAKGFDEDFDDLHPTRLRRFHIGPMYSNAFTRQSGPLRDVLRDANAPAGEDWALVWTEEELLSDRVENVKSGWFGSVERQIFALDPFEGGGAETGASRMERSLIMPERPYQALAERNPAGFRDVRKFVVSDTGRVLSYR</sequence>
<evidence type="ECO:0000313" key="2">
    <source>
        <dbReference type="Proteomes" id="UP000186997"/>
    </source>
</evidence>
<dbReference type="OrthoDB" id="6140227at2"/>
<organism evidence="1 2">
    <name type="scientific">Yoonia rosea</name>
    <dbReference type="NCBI Taxonomy" id="287098"/>
    <lineage>
        <taxon>Bacteria</taxon>
        <taxon>Pseudomonadati</taxon>
        <taxon>Pseudomonadota</taxon>
        <taxon>Alphaproteobacteria</taxon>
        <taxon>Rhodobacterales</taxon>
        <taxon>Paracoccaceae</taxon>
        <taxon>Yoonia</taxon>
    </lineage>
</organism>
<accession>A0A1R3XHA8</accession>
<name>A0A1R3XHA8_9RHOB</name>
<keyword evidence="2" id="KW-1185">Reference proteome</keyword>
<dbReference type="AlphaFoldDB" id="A0A1R3XHA8"/>
<gene>
    <name evidence="1" type="ORF">SAMN05421665_3237</name>
</gene>
<dbReference type="EMBL" id="FTPR01000003">
    <property type="protein sequence ID" value="SIT90814.1"/>
    <property type="molecule type" value="Genomic_DNA"/>
</dbReference>
<reference evidence="2" key="1">
    <citation type="submission" date="2017-01" db="EMBL/GenBank/DDBJ databases">
        <authorList>
            <person name="Varghese N."/>
            <person name="Submissions S."/>
        </authorList>
    </citation>
    <scope>NUCLEOTIDE SEQUENCE [LARGE SCALE GENOMIC DNA]</scope>
    <source>
        <strain evidence="2">DSM 29591</strain>
    </source>
</reference>
<dbReference type="Proteomes" id="UP000186997">
    <property type="component" value="Unassembled WGS sequence"/>
</dbReference>
<evidence type="ECO:0000313" key="1">
    <source>
        <dbReference type="EMBL" id="SIT90814.1"/>
    </source>
</evidence>